<dbReference type="RefSeq" id="WP_027289562.1">
    <property type="nucleotide sequence ID" value="NZ_NRRE01000028.1"/>
</dbReference>
<reference evidence="1" key="1">
    <citation type="submission" date="2017-08" db="EMBL/GenBank/DDBJ databases">
        <authorList>
            <person name="Imhoff J.F."/>
            <person name="Rahn T."/>
            <person name="Kuenzel S."/>
            <person name="Neulinger S.C."/>
        </authorList>
    </citation>
    <scope>NUCLEOTIDE SEQUENCE</scope>
    <source>
        <strain evidence="1">DSM 9154</strain>
    </source>
</reference>
<keyword evidence="2" id="KW-1185">Reference proteome</keyword>
<gene>
    <name evidence="1" type="ORF">CKO21_15025</name>
</gene>
<dbReference type="AlphaFoldDB" id="A0A934V1E3"/>
<dbReference type="EMBL" id="NRRE01000028">
    <property type="protein sequence ID" value="MBK1698560.1"/>
    <property type="molecule type" value="Genomic_DNA"/>
</dbReference>
<evidence type="ECO:0000313" key="1">
    <source>
        <dbReference type="EMBL" id="MBK1698560.1"/>
    </source>
</evidence>
<protein>
    <submittedName>
        <fullName evidence="1">Uncharacterized protein</fullName>
    </submittedName>
</protein>
<organism evidence="1 2">
    <name type="scientific">Rhodovibrio salinarum</name>
    <dbReference type="NCBI Taxonomy" id="1087"/>
    <lineage>
        <taxon>Bacteria</taxon>
        <taxon>Pseudomonadati</taxon>
        <taxon>Pseudomonadota</taxon>
        <taxon>Alphaproteobacteria</taxon>
        <taxon>Rhodospirillales</taxon>
        <taxon>Rhodovibrionaceae</taxon>
        <taxon>Rhodovibrio</taxon>
    </lineage>
</organism>
<reference evidence="1" key="2">
    <citation type="journal article" date="2020" name="Microorganisms">
        <title>Osmotic Adaptation and Compatible Solute Biosynthesis of Phototrophic Bacteria as Revealed from Genome Analyses.</title>
        <authorList>
            <person name="Imhoff J.F."/>
            <person name="Rahn T."/>
            <person name="Kunzel S."/>
            <person name="Keller A."/>
            <person name="Neulinger S.C."/>
        </authorList>
    </citation>
    <scope>NUCLEOTIDE SEQUENCE</scope>
    <source>
        <strain evidence="1">DSM 9154</strain>
    </source>
</reference>
<name>A0A934V1E3_9PROT</name>
<comment type="caution">
    <text evidence="1">The sequence shown here is derived from an EMBL/GenBank/DDBJ whole genome shotgun (WGS) entry which is preliminary data.</text>
</comment>
<proteinExistence type="predicted"/>
<sequence length="80" mass="8429">MFSIFDQSELDVTAGLRALMLHDAAEQILGLRMVGIAATTCMTLFRAAIPSSVTAEALPARGCLIGGTTEKRPAGDHRAL</sequence>
<accession>A0A934V1E3</accession>
<evidence type="ECO:0000313" key="2">
    <source>
        <dbReference type="Proteomes" id="UP000778970"/>
    </source>
</evidence>
<dbReference type="Proteomes" id="UP000778970">
    <property type="component" value="Unassembled WGS sequence"/>
</dbReference>